<dbReference type="InterPro" id="IPR036249">
    <property type="entry name" value="Thioredoxin-like_sf"/>
</dbReference>
<dbReference type="GeneID" id="19113477"/>
<evidence type="ECO:0000259" key="1">
    <source>
        <dbReference type="Pfam" id="PF13409"/>
    </source>
</evidence>
<sequence>MSDKLIFYDLKGRKGVAWAPNPWKGRLALNFKGVDYNTIWLEYPELEPTFKAAGVSPNPAGSFSDYSSPTIRLPDGTYVMDSVKIAEKLEADHPKPTFHLENGLHLGAASVTQELLFAIVPAVVDGLLDDWLQEPSKSWFIEDRERRFGMTMQQMRENLGGEKAWQNAEAALKKLQSFLTEHKKDEGPFVLGSTPCYADLCVVALLESLKRVCLEQYEQIIAYDERFKAIHDACKPWTEQDT</sequence>
<dbReference type="STRING" id="717646.M2N0S1"/>
<dbReference type="Pfam" id="PF22041">
    <property type="entry name" value="GST_C_7"/>
    <property type="match status" value="1"/>
</dbReference>
<dbReference type="RefSeq" id="XP_007680361.1">
    <property type="nucleotide sequence ID" value="XM_007682171.1"/>
</dbReference>
<dbReference type="Proteomes" id="UP000011761">
    <property type="component" value="Unassembled WGS sequence"/>
</dbReference>
<evidence type="ECO:0008006" key="5">
    <source>
        <dbReference type="Google" id="ProtNLM"/>
    </source>
</evidence>
<dbReference type="SUPFAM" id="SSF47616">
    <property type="entry name" value="GST C-terminal domain-like"/>
    <property type="match status" value="1"/>
</dbReference>
<feature type="domain" description="Glutathione S-transferase UstS-like C-terminal" evidence="2">
    <location>
        <begin position="113"/>
        <end position="237"/>
    </location>
</feature>
<dbReference type="OrthoDB" id="4951845at2759"/>
<protein>
    <recommendedName>
        <fullName evidence="5">GST N-terminal domain-containing protein</fullName>
    </recommendedName>
</protein>
<dbReference type="AlphaFoldDB" id="M2N0S1"/>
<proteinExistence type="predicted"/>
<dbReference type="InterPro" id="IPR036282">
    <property type="entry name" value="Glutathione-S-Trfase_C_sf"/>
</dbReference>
<dbReference type="EMBL" id="KB445562">
    <property type="protein sequence ID" value="EMC92230.1"/>
    <property type="molecule type" value="Genomic_DNA"/>
</dbReference>
<dbReference type="eggNOG" id="ENOG502S6IT">
    <property type="taxonomic scope" value="Eukaryota"/>
</dbReference>
<dbReference type="Gene3D" id="1.20.1050.10">
    <property type="match status" value="1"/>
</dbReference>
<accession>M2N0S1</accession>
<dbReference type="Pfam" id="PF13409">
    <property type="entry name" value="GST_N_2"/>
    <property type="match status" value="1"/>
</dbReference>
<feature type="domain" description="GST N-terminal" evidence="1">
    <location>
        <begin position="20"/>
        <end position="91"/>
    </location>
</feature>
<reference evidence="3 4" key="1">
    <citation type="journal article" date="2012" name="PLoS Pathog.">
        <title>Diverse lifestyles and strategies of plant pathogenesis encoded in the genomes of eighteen Dothideomycetes fungi.</title>
        <authorList>
            <person name="Ohm R.A."/>
            <person name="Feau N."/>
            <person name="Henrissat B."/>
            <person name="Schoch C.L."/>
            <person name="Horwitz B.A."/>
            <person name="Barry K.W."/>
            <person name="Condon B.J."/>
            <person name="Copeland A.C."/>
            <person name="Dhillon B."/>
            <person name="Glaser F."/>
            <person name="Hesse C.N."/>
            <person name="Kosti I."/>
            <person name="LaButti K."/>
            <person name="Lindquist E.A."/>
            <person name="Lucas S."/>
            <person name="Salamov A.A."/>
            <person name="Bradshaw R.E."/>
            <person name="Ciuffetti L."/>
            <person name="Hamelin R.C."/>
            <person name="Kema G.H.J."/>
            <person name="Lawrence C."/>
            <person name="Scott J.A."/>
            <person name="Spatafora J.W."/>
            <person name="Turgeon B.G."/>
            <person name="de Wit P.J.G.M."/>
            <person name="Zhong S."/>
            <person name="Goodwin S.B."/>
            <person name="Grigoriev I.V."/>
        </authorList>
    </citation>
    <scope>NUCLEOTIDE SEQUENCE [LARGE SCALE GENOMIC DNA]</scope>
    <source>
        <strain evidence="3 4">UAMH 10762</strain>
    </source>
</reference>
<evidence type="ECO:0000313" key="3">
    <source>
        <dbReference type="EMBL" id="EMC92230.1"/>
    </source>
</evidence>
<organism evidence="3 4">
    <name type="scientific">Baudoinia panamericana (strain UAMH 10762)</name>
    <name type="common">Angels' share fungus</name>
    <name type="synonym">Baudoinia compniacensis (strain UAMH 10762)</name>
    <dbReference type="NCBI Taxonomy" id="717646"/>
    <lineage>
        <taxon>Eukaryota</taxon>
        <taxon>Fungi</taxon>
        <taxon>Dikarya</taxon>
        <taxon>Ascomycota</taxon>
        <taxon>Pezizomycotina</taxon>
        <taxon>Dothideomycetes</taxon>
        <taxon>Dothideomycetidae</taxon>
        <taxon>Mycosphaerellales</taxon>
        <taxon>Teratosphaeriaceae</taxon>
        <taxon>Baudoinia</taxon>
    </lineage>
</organism>
<evidence type="ECO:0000313" key="4">
    <source>
        <dbReference type="Proteomes" id="UP000011761"/>
    </source>
</evidence>
<dbReference type="Gene3D" id="3.40.30.10">
    <property type="entry name" value="Glutaredoxin"/>
    <property type="match status" value="1"/>
</dbReference>
<dbReference type="HOGENOM" id="CLU_011226_4_3_1"/>
<dbReference type="InterPro" id="IPR004045">
    <property type="entry name" value="Glutathione_S-Trfase_N"/>
</dbReference>
<evidence type="ECO:0000259" key="2">
    <source>
        <dbReference type="Pfam" id="PF22041"/>
    </source>
</evidence>
<dbReference type="OMA" id="VETWHEG"/>
<gene>
    <name evidence="3" type="ORF">BAUCODRAFT_38250</name>
</gene>
<dbReference type="KEGG" id="bcom:BAUCODRAFT_38250"/>
<dbReference type="SUPFAM" id="SSF52833">
    <property type="entry name" value="Thioredoxin-like"/>
    <property type="match status" value="1"/>
</dbReference>
<dbReference type="InterPro" id="IPR054416">
    <property type="entry name" value="GST_UstS-like_C"/>
</dbReference>
<name>M2N0S1_BAUPA</name>
<keyword evidence="4" id="KW-1185">Reference proteome</keyword>